<evidence type="ECO:0000313" key="11">
    <source>
        <dbReference type="EMBL" id="PRP88595.1"/>
    </source>
</evidence>
<dbReference type="InterPro" id="IPR011050">
    <property type="entry name" value="Pectin_lyase_fold/virulence"/>
</dbReference>
<dbReference type="PANTHER" id="PTHR11845:SF13">
    <property type="entry name" value="5'-DEOXYNUCLEOTIDASE HDDC2"/>
    <property type="match status" value="1"/>
</dbReference>
<keyword evidence="12" id="KW-1185">Reference proteome</keyword>
<feature type="domain" description="HD" evidence="10">
    <location>
        <begin position="78"/>
        <end position="180"/>
    </location>
</feature>
<evidence type="ECO:0000256" key="1">
    <source>
        <dbReference type="ARBA" id="ARBA00001638"/>
    </source>
</evidence>
<comment type="caution">
    <text evidence="11">The sequence shown here is derived from an EMBL/GenBank/DDBJ whole genome shotgun (WGS) entry which is preliminary data.</text>
</comment>
<evidence type="ECO:0000256" key="8">
    <source>
        <dbReference type="ARBA" id="ARBA00022723"/>
    </source>
</evidence>
<comment type="function">
    <text evidence="4">Catalyzes the dephosphorylation of the nucleoside 5'-monophosphates deoxyadenosine monophosphate (dAMP), deoxycytidine monophosphate (dCMP), deoxyguanosine monophosphate (dGMP) and deoxythymidine monophosphate (dTMP).</text>
</comment>
<keyword evidence="9" id="KW-0378">Hydrolase</keyword>
<sequence length="865" mass="95012">MYGKLRTCTCRNRGVPETIFLSPSHYVTAVRLASIVWHSLNHVLDPKNILNFLLTVGKLKTTKRTGWVRKGVELPESISDHMYRMSIMSLLINDPSINRERCLKIAIVHDLAESTVGDITPHDPVTKEEKYRMEEEAMADVKKLLTGPTGEEIYDLWKEYEAGATPEAKFVKDFDKFEMILQAYEYETAQGKQLQEFFDSTKGVFKTEQVSQWAAHLQQMRGASVALRYDGTVTLSGGSTQGISQSPTPTTSMTSLLFSTFLFACGVFFSQALINRPSGIPTYAPTSTNFTGPAFIQWTLNQARGADGYITVGVQKGKYDVYTNGGALFQFYQQSNITLWLDDVVLTFRQRPTQFFVLLTYTNNISVRGLTIHFNPPETIQAFVNNITQINQNTYTVEATVCDGYNLDYVTGPKTWYVFNGKTLLPNNPFRRSFDLYIGGGAQFVTPSGRRFRISTTAAQMANNNVNVGDILATRGSGVSLYGVIYSKNASFIDVTITSSGGVAFYMEGGAGGHLLQRVKVTKNPDAPVPGDAIHVVGMQKGPTIIDSYFEGMGDDGVNLLNWFQPILKLNSSNSFTTTNPPNYWNTGDVVRLYNQQLQPLGFSQIVSMTLLPDKNTSIVLSSSHLNANYVTDRNHANANFLISNNTFYNHRARSILCKGSRGVISHNNFTLVTLGGIFIQPESGQFLEGDYATDLIIHDNYLEDIGASATGNYGGSISVNLNSATGFVPAAGAFMNISVLDNTIKGSWAYPIRVASTSNVVVSGNQLLAPFRSSYPLVTFQNNDLLVVQNNCVWGNVTGVTLSSPAVDGVQSNCTTPTTTRTQDITIPTSSPSSAIVHTIGAVGKVEMNWSTLLSVVLFTLTIY</sequence>
<dbReference type="PROSITE" id="PS51831">
    <property type="entry name" value="HD"/>
    <property type="match status" value="1"/>
</dbReference>
<dbReference type="InterPro" id="IPR003607">
    <property type="entry name" value="HD/PDEase_dom"/>
</dbReference>
<organism evidence="11 12">
    <name type="scientific">Planoprotostelium fungivorum</name>
    <dbReference type="NCBI Taxonomy" id="1890364"/>
    <lineage>
        <taxon>Eukaryota</taxon>
        <taxon>Amoebozoa</taxon>
        <taxon>Evosea</taxon>
        <taxon>Variosea</taxon>
        <taxon>Cavosteliida</taxon>
        <taxon>Cavosteliaceae</taxon>
        <taxon>Planoprotostelium</taxon>
    </lineage>
</organism>
<dbReference type="InterPro" id="IPR012334">
    <property type="entry name" value="Pectin_lyas_fold"/>
</dbReference>
<reference evidence="11 12" key="1">
    <citation type="journal article" date="2018" name="Genome Biol. Evol.">
        <title>Multiple Roots of Fruiting Body Formation in Amoebozoa.</title>
        <authorList>
            <person name="Hillmann F."/>
            <person name="Forbes G."/>
            <person name="Novohradska S."/>
            <person name="Ferling I."/>
            <person name="Riege K."/>
            <person name="Groth M."/>
            <person name="Westermann M."/>
            <person name="Marz M."/>
            <person name="Spaller T."/>
            <person name="Winckler T."/>
            <person name="Schaap P."/>
            <person name="Glockner G."/>
        </authorList>
    </citation>
    <scope>NUCLEOTIDE SEQUENCE [LARGE SCALE GENOMIC DNA]</scope>
    <source>
        <strain evidence="11 12">Jena</strain>
    </source>
</reference>
<comment type="cofactor">
    <cofactor evidence="3">
        <name>Co(2+)</name>
        <dbReference type="ChEBI" id="CHEBI:48828"/>
    </cofactor>
</comment>
<dbReference type="GO" id="GO:0005737">
    <property type="term" value="C:cytoplasm"/>
    <property type="evidence" value="ECO:0007669"/>
    <property type="project" value="TreeGrafter"/>
</dbReference>
<dbReference type="SMART" id="SM00471">
    <property type="entry name" value="HDc"/>
    <property type="match status" value="1"/>
</dbReference>
<evidence type="ECO:0000259" key="10">
    <source>
        <dbReference type="PROSITE" id="PS51831"/>
    </source>
</evidence>
<keyword evidence="8" id="KW-0479">Metal-binding</keyword>
<evidence type="ECO:0000256" key="6">
    <source>
        <dbReference type="ARBA" id="ARBA00011738"/>
    </source>
</evidence>
<dbReference type="SUPFAM" id="SSF109604">
    <property type="entry name" value="HD-domain/PDEase-like"/>
    <property type="match status" value="1"/>
</dbReference>
<evidence type="ECO:0000256" key="4">
    <source>
        <dbReference type="ARBA" id="ARBA00004074"/>
    </source>
</evidence>
<evidence type="ECO:0000256" key="3">
    <source>
        <dbReference type="ARBA" id="ARBA00001941"/>
    </source>
</evidence>
<dbReference type="SUPFAM" id="SSF51126">
    <property type="entry name" value="Pectin lyase-like"/>
    <property type="match status" value="1"/>
</dbReference>
<dbReference type="EMBL" id="MDYQ01000009">
    <property type="protein sequence ID" value="PRP88595.1"/>
    <property type="molecule type" value="Genomic_DNA"/>
</dbReference>
<comment type="cofactor">
    <cofactor evidence="2">
        <name>Mn(2+)</name>
        <dbReference type="ChEBI" id="CHEBI:29035"/>
    </cofactor>
</comment>
<dbReference type="EC" id="3.1.3.89" evidence="7"/>
<dbReference type="PANTHER" id="PTHR11845">
    <property type="entry name" value="5'-DEOXYNUCLEOTIDASE HDDC2"/>
    <property type="match status" value="1"/>
</dbReference>
<dbReference type="OrthoDB" id="10254258at2759"/>
<dbReference type="InParanoid" id="A0A2P6NXA4"/>
<protein>
    <recommendedName>
        <fullName evidence="7">5'-deoxynucleotidase</fullName>
        <ecNumber evidence="7">3.1.3.89</ecNumber>
    </recommendedName>
</protein>
<evidence type="ECO:0000256" key="2">
    <source>
        <dbReference type="ARBA" id="ARBA00001936"/>
    </source>
</evidence>
<proteinExistence type="inferred from homology"/>
<comment type="similarity">
    <text evidence="5">Belongs to the HDDC2 family.</text>
</comment>
<dbReference type="AlphaFoldDB" id="A0A2P6NXA4"/>
<dbReference type="Gene3D" id="2.160.20.10">
    <property type="entry name" value="Single-stranded right-handed beta-helix, Pectin lyase-like"/>
    <property type="match status" value="1"/>
</dbReference>
<dbReference type="SMART" id="SM00710">
    <property type="entry name" value="PbH1"/>
    <property type="match status" value="6"/>
</dbReference>
<dbReference type="InterPro" id="IPR006674">
    <property type="entry name" value="HD_domain"/>
</dbReference>
<dbReference type="GO" id="GO:0002953">
    <property type="term" value="F:5'-deoxynucleotidase activity"/>
    <property type="evidence" value="ECO:0007669"/>
    <property type="project" value="UniProtKB-EC"/>
</dbReference>
<gene>
    <name evidence="11" type="ORF">PROFUN_03006</name>
</gene>
<dbReference type="InterPro" id="IPR039356">
    <property type="entry name" value="YfbR/HDDC2"/>
</dbReference>
<dbReference type="STRING" id="1890364.A0A2P6NXA4"/>
<dbReference type="Gene3D" id="1.10.3210.10">
    <property type="entry name" value="Hypothetical protein af1432"/>
    <property type="match status" value="1"/>
</dbReference>
<dbReference type="Proteomes" id="UP000241769">
    <property type="component" value="Unassembled WGS sequence"/>
</dbReference>
<comment type="catalytic activity">
    <reaction evidence="1">
        <text>a 2'-deoxyribonucleoside 5'-phosphate + H2O = a 2'-deoxyribonucleoside + phosphate</text>
        <dbReference type="Rhea" id="RHEA:36167"/>
        <dbReference type="ChEBI" id="CHEBI:15377"/>
        <dbReference type="ChEBI" id="CHEBI:18274"/>
        <dbReference type="ChEBI" id="CHEBI:43474"/>
        <dbReference type="ChEBI" id="CHEBI:65317"/>
        <dbReference type="EC" id="3.1.3.89"/>
    </reaction>
</comment>
<dbReference type="Pfam" id="PF13023">
    <property type="entry name" value="HD_3"/>
    <property type="match status" value="1"/>
</dbReference>
<evidence type="ECO:0000313" key="12">
    <source>
        <dbReference type="Proteomes" id="UP000241769"/>
    </source>
</evidence>
<dbReference type="GO" id="GO:0046872">
    <property type="term" value="F:metal ion binding"/>
    <property type="evidence" value="ECO:0007669"/>
    <property type="project" value="UniProtKB-KW"/>
</dbReference>
<name>A0A2P6NXA4_9EUKA</name>
<evidence type="ECO:0000256" key="5">
    <source>
        <dbReference type="ARBA" id="ARBA00009999"/>
    </source>
</evidence>
<accession>A0A2P6NXA4</accession>
<comment type="subunit">
    <text evidence="6">Homodimer.</text>
</comment>
<dbReference type="InterPro" id="IPR006626">
    <property type="entry name" value="PbH1"/>
</dbReference>
<evidence type="ECO:0000256" key="9">
    <source>
        <dbReference type="ARBA" id="ARBA00022801"/>
    </source>
</evidence>
<dbReference type="FunFam" id="1.10.3210.10:FF:000016">
    <property type="entry name" value="HD domain-containing protein 2"/>
    <property type="match status" value="1"/>
</dbReference>
<evidence type="ECO:0000256" key="7">
    <source>
        <dbReference type="ARBA" id="ARBA00012964"/>
    </source>
</evidence>